<organism evidence="1">
    <name type="scientific">marine sediment metagenome</name>
    <dbReference type="NCBI Taxonomy" id="412755"/>
    <lineage>
        <taxon>unclassified sequences</taxon>
        <taxon>metagenomes</taxon>
        <taxon>ecological metagenomes</taxon>
    </lineage>
</organism>
<gene>
    <name evidence="1" type="ORF">LCGC14_0477220</name>
</gene>
<dbReference type="EMBL" id="LAZR01000514">
    <property type="protein sequence ID" value="KKN65905.1"/>
    <property type="molecule type" value="Genomic_DNA"/>
</dbReference>
<evidence type="ECO:0000313" key="1">
    <source>
        <dbReference type="EMBL" id="KKN65905.1"/>
    </source>
</evidence>
<reference evidence="1" key="1">
    <citation type="journal article" date="2015" name="Nature">
        <title>Complex archaea that bridge the gap between prokaryotes and eukaryotes.</title>
        <authorList>
            <person name="Spang A."/>
            <person name="Saw J.H."/>
            <person name="Jorgensen S.L."/>
            <person name="Zaremba-Niedzwiedzka K."/>
            <person name="Martijn J."/>
            <person name="Lind A.E."/>
            <person name="van Eijk R."/>
            <person name="Schleper C."/>
            <person name="Guy L."/>
            <person name="Ettema T.J."/>
        </authorList>
    </citation>
    <scope>NUCLEOTIDE SEQUENCE</scope>
</reference>
<sequence>MAISEVIRELGFITYVETNGRRTRYAVADGLRVEDIPTGLTYTQVGAITTLSNLVVVLIRTLIDRGVLDEQFLEDGEYDLPAIVQTIEDMGGDYINPDLTVS</sequence>
<name>A0A0F9SAI3_9ZZZZ</name>
<protein>
    <submittedName>
        <fullName evidence="1">Uncharacterized protein</fullName>
    </submittedName>
</protein>
<proteinExistence type="predicted"/>
<accession>A0A0F9SAI3</accession>
<dbReference type="AlphaFoldDB" id="A0A0F9SAI3"/>
<comment type="caution">
    <text evidence="1">The sequence shown here is derived from an EMBL/GenBank/DDBJ whole genome shotgun (WGS) entry which is preliminary data.</text>
</comment>